<protein>
    <submittedName>
        <fullName evidence="1">Uncharacterized protein</fullName>
    </submittedName>
</protein>
<comment type="caution">
    <text evidence="1">The sequence shown here is derived from an EMBL/GenBank/DDBJ whole genome shotgun (WGS) entry which is preliminary data.</text>
</comment>
<dbReference type="Gene3D" id="3.10.20.740">
    <property type="match status" value="1"/>
</dbReference>
<name>X1RCL8_9ZZZZ</name>
<organism evidence="1">
    <name type="scientific">marine sediment metagenome</name>
    <dbReference type="NCBI Taxonomy" id="412755"/>
    <lineage>
        <taxon>unclassified sequences</taxon>
        <taxon>metagenomes</taxon>
        <taxon>ecological metagenomes</taxon>
    </lineage>
</organism>
<gene>
    <name evidence="1" type="ORF">S12H4_07688</name>
</gene>
<sequence length="35" mass="3699">MAKVTLIIDDIVVKADKGTTILEAARVAGIDIPTF</sequence>
<evidence type="ECO:0000313" key="1">
    <source>
        <dbReference type="EMBL" id="GAI60900.1"/>
    </source>
</evidence>
<reference evidence="1" key="1">
    <citation type="journal article" date="2014" name="Front. Microbiol.">
        <title>High frequency of phylogenetically diverse reductive dehalogenase-homologous genes in deep subseafloor sedimentary metagenomes.</title>
        <authorList>
            <person name="Kawai M."/>
            <person name="Futagami T."/>
            <person name="Toyoda A."/>
            <person name="Takaki Y."/>
            <person name="Nishi S."/>
            <person name="Hori S."/>
            <person name="Arai W."/>
            <person name="Tsubouchi T."/>
            <person name="Morono Y."/>
            <person name="Uchiyama I."/>
            <person name="Ito T."/>
            <person name="Fujiyama A."/>
            <person name="Inagaki F."/>
            <person name="Takami H."/>
        </authorList>
    </citation>
    <scope>NUCLEOTIDE SEQUENCE</scope>
    <source>
        <strain evidence="1">Expedition CK06-06</strain>
    </source>
</reference>
<dbReference type="EMBL" id="BARW01002871">
    <property type="protein sequence ID" value="GAI60900.1"/>
    <property type="molecule type" value="Genomic_DNA"/>
</dbReference>
<dbReference type="CDD" id="cd00207">
    <property type="entry name" value="fer2"/>
    <property type="match status" value="1"/>
</dbReference>
<dbReference type="Pfam" id="PF13510">
    <property type="entry name" value="Fer2_4"/>
    <property type="match status" value="1"/>
</dbReference>
<feature type="non-terminal residue" evidence="1">
    <location>
        <position position="35"/>
    </location>
</feature>
<accession>X1RCL8</accession>
<dbReference type="AlphaFoldDB" id="X1RCL8"/>
<dbReference type="InterPro" id="IPR036010">
    <property type="entry name" value="2Fe-2S_ferredoxin-like_sf"/>
</dbReference>
<dbReference type="GO" id="GO:0051536">
    <property type="term" value="F:iron-sulfur cluster binding"/>
    <property type="evidence" value="ECO:0007669"/>
    <property type="project" value="InterPro"/>
</dbReference>
<dbReference type="SUPFAM" id="SSF54292">
    <property type="entry name" value="2Fe-2S ferredoxin-like"/>
    <property type="match status" value="1"/>
</dbReference>
<proteinExistence type="predicted"/>
<dbReference type="InterPro" id="IPR001041">
    <property type="entry name" value="2Fe-2S_ferredoxin-type"/>
</dbReference>